<keyword evidence="3" id="KW-1185">Reference proteome</keyword>
<proteinExistence type="predicted"/>
<keyword evidence="1" id="KW-0732">Signal</keyword>
<name>A0A8W8IIA9_MAGGI</name>
<organism evidence="2 3">
    <name type="scientific">Magallana gigas</name>
    <name type="common">Pacific oyster</name>
    <name type="synonym">Crassostrea gigas</name>
    <dbReference type="NCBI Taxonomy" id="29159"/>
    <lineage>
        <taxon>Eukaryota</taxon>
        <taxon>Metazoa</taxon>
        <taxon>Spiralia</taxon>
        <taxon>Lophotrochozoa</taxon>
        <taxon>Mollusca</taxon>
        <taxon>Bivalvia</taxon>
        <taxon>Autobranchia</taxon>
        <taxon>Pteriomorphia</taxon>
        <taxon>Ostreida</taxon>
        <taxon>Ostreoidea</taxon>
        <taxon>Ostreidae</taxon>
        <taxon>Magallana</taxon>
    </lineage>
</organism>
<dbReference type="EnsemblMetazoa" id="G14219.5">
    <property type="protein sequence ID" value="G14219.5:cds"/>
    <property type="gene ID" value="G14219"/>
</dbReference>
<dbReference type="EnsemblMetazoa" id="G14219.3">
    <property type="protein sequence ID" value="G14219.3:cds"/>
    <property type="gene ID" value="G14219"/>
</dbReference>
<reference evidence="2" key="1">
    <citation type="submission" date="2022-08" db="UniProtKB">
        <authorList>
            <consortium name="EnsemblMetazoa"/>
        </authorList>
    </citation>
    <scope>IDENTIFICATION</scope>
    <source>
        <strain evidence="2">05x7-T-G4-1.051#20</strain>
    </source>
</reference>
<dbReference type="PANTHER" id="PTHR31698">
    <property type="entry name" value="LYSOZYME G FAMILY MEMBER"/>
    <property type="match status" value="1"/>
</dbReference>
<evidence type="ECO:0000313" key="2">
    <source>
        <dbReference type="EnsemblMetazoa" id="G14219.3:cds"/>
    </source>
</evidence>
<feature type="chain" id="PRO_5042430823" evidence="1">
    <location>
        <begin position="25"/>
        <end position="101"/>
    </location>
</feature>
<feature type="signal peptide" evidence="1">
    <location>
        <begin position="1"/>
        <end position="24"/>
    </location>
</feature>
<accession>A0A8W8IIA9</accession>
<sequence length="101" mass="10636">MQLLKSVSVTVSLLLISSVCFVKGDDSACWAAGGRCQYTSESCFSYRTGLCAGPANRKCCVSGSDLRCWRIGGICKNNWNSCSGGYIKGLCGGGLSRQCCA</sequence>
<dbReference type="AlphaFoldDB" id="A0A8W8IIA9"/>
<evidence type="ECO:0000313" key="3">
    <source>
        <dbReference type="Proteomes" id="UP000005408"/>
    </source>
</evidence>
<dbReference type="Proteomes" id="UP000005408">
    <property type="component" value="Unassembled WGS sequence"/>
</dbReference>
<protein>
    <submittedName>
        <fullName evidence="2">Uncharacterized protein</fullName>
    </submittedName>
</protein>
<dbReference type="EnsemblMetazoa" id="G14219.2">
    <property type="protein sequence ID" value="G14219.2:cds"/>
    <property type="gene ID" value="G14219"/>
</dbReference>
<dbReference type="OrthoDB" id="2018923at2759"/>
<evidence type="ECO:0000256" key="1">
    <source>
        <dbReference type="SAM" id="SignalP"/>
    </source>
</evidence>
<dbReference type="EnsemblMetazoa" id="G14219.4">
    <property type="protein sequence ID" value="G14219.4:cds"/>
    <property type="gene ID" value="G14219"/>
</dbReference>